<evidence type="ECO:0000313" key="2">
    <source>
        <dbReference type="EMBL" id="KAF2257048.1"/>
    </source>
</evidence>
<evidence type="ECO:0000313" key="3">
    <source>
        <dbReference type="Proteomes" id="UP000800094"/>
    </source>
</evidence>
<dbReference type="Proteomes" id="UP000800094">
    <property type="component" value="Unassembled WGS sequence"/>
</dbReference>
<dbReference type="EMBL" id="ML987189">
    <property type="protein sequence ID" value="KAF2257048.1"/>
    <property type="molecule type" value="Genomic_DNA"/>
</dbReference>
<dbReference type="AlphaFoldDB" id="A0A6A6J395"/>
<dbReference type="RefSeq" id="XP_033692052.1">
    <property type="nucleotide sequence ID" value="XM_033827692.1"/>
</dbReference>
<gene>
    <name evidence="2" type="ORF">BU26DRAFT_513770</name>
</gene>
<dbReference type="OrthoDB" id="10528652at2759"/>
<name>A0A6A6J395_9PLEO</name>
<feature type="region of interest" description="Disordered" evidence="1">
    <location>
        <begin position="1"/>
        <end position="95"/>
    </location>
</feature>
<feature type="region of interest" description="Disordered" evidence="1">
    <location>
        <begin position="134"/>
        <end position="181"/>
    </location>
</feature>
<reference evidence="2" key="1">
    <citation type="journal article" date="2020" name="Stud. Mycol.">
        <title>101 Dothideomycetes genomes: a test case for predicting lifestyles and emergence of pathogens.</title>
        <authorList>
            <person name="Haridas S."/>
            <person name="Albert R."/>
            <person name="Binder M."/>
            <person name="Bloem J."/>
            <person name="Labutti K."/>
            <person name="Salamov A."/>
            <person name="Andreopoulos B."/>
            <person name="Baker S."/>
            <person name="Barry K."/>
            <person name="Bills G."/>
            <person name="Bluhm B."/>
            <person name="Cannon C."/>
            <person name="Castanera R."/>
            <person name="Culley D."/>
            <person name="Daum C."/>
            <person name="Ezra D."/>
            <person name="Gonzalez J."/>
            <person name="Henrissat B."/>
            <person name="Kuo A."/>
            <person name="Liang C."/>
            <person name="Lipzen A."/>
            <person name="Lutzoni F."/>
            <person name="Magnuson J."/>
            <person name="Mondo S."/>
            <person name="Nolan M."/>
            <person name="Ohm R."/>
            <person name="Pangilinan J."/>
            <person name="Park H.-J."/>
            <person name="Ramirez L."/>
            <person name="Alfaro M."/>
            <person name="Sun H."/>
            <person name="Tritt A."/>
            <person name="Yoshinaga Y."/>
            <person name="Zwiers L.-H."/>
            <person name="Turgeon B."/>
            <person name="Goodwin S."/>
            <person name="Spatafora J."/>
            <person name="Crous P."/>
            <person name="Grigoriev I."/>
        </authorList>
    </citation>
    <scope>NUCLEOTIDE SEQUENCE</scope>
    <source>
        <strain evidence="2">CBS 122368</strain>
    </source>
</reference>
<organism evidence="2 3">
    <name type="scientific">Trematosphaeria pertusa</name>
    <dbReference type="NCBI Taxonomy" id="390896"/>
    <lineage>
        <taxon>Eukaryota</taxon>
        <taxon>Fungi</taxon>
        <taxon>Dikarya</taxon>
        <taxon>Ascomycota</taxon>
        <taxon>Pezizomycotina</taxon>
        <taxon>Dothideomycetes</taxon>
        <taxon>Pleosporomycetidae</taxon>
        <taxon>Pleosporales</taxon>
        <taxon>Massarineae</taxon>
        <taxon>Trematosphaeriaceae</taxon>
        <taxon>Trematosphaeria</taxon>
    </lineage>
</organism>
<dbReference type="GeneID" id="54581022"/>
<accession>A0A6A6J395</accession>
<protein>
    <submittedName>
        <fullName evidence="2">Uncharacterized protein</fullName>
    </submittedName>
</protein>
<keyword evidence="3" id="KW-1185">Reference proteome</keyword>
<proteinExistence type="predicted"/>
<evidence type="ECO:0000256" key="1">
    <source>
        <dbReference type="SAM" id="MobiDB-lite"/>
    </source>
</evidence>
<sequence>MDSRQPHPLARPPERTLIHNPNHQSPSQPPHTQPFPGYAPATSQPQPPVHVPFTADPYPTSRRDPFLPPASQHVRRSSYGVPGAEGTAQGDRHGAWGNIGTLRGCGPHSRTLTAVQHESDVVLDVAACLRHLHGSRGPAKGCGRSETAGSEDSGRRASLPHTLSQTCGEVDARSSRRTGSG</sequence>